<dbReference type="GeneID" id="96953437"/>
<gene>
    <name evidence="1" type="ORF">ACFQKE_07270</name>
</gene>
<evidence type="ECO:0000313" key="1">
    <source>
        <dbReference type="EMBL" id="MFC7255094.1"/>
    </source>
</evidence>
<dbReference type="Proteomes" id="UP001596434">
    <property type="component" value="Unassembled WGS sequence"/>
</dbReference>
<sequence>MLESPDPDSLRAINDVSVDEYPRFAPIDVEYDQPELDDVAAATEAEIAAFDPLSDLEPAAEVGITAGSRGIHDMPTILRATVETLQARGFEPFIFPGMGSHGGATAAGQREMLASLGITEETMGCEIRSSMAVEPVSTTTDGRTVYAASDALAADAVLLVNRVKPHTDFAGDIESGLCKMAVVGLGKQRGAETMHKSALARSYEAAITERAGILFEETPVVGGVAMLENARDRAAHVEAIAVDDILDREPELQVRAKELLPMLPVDDLDILIVDEIGKNVSGTGMDTNVVGRMRMIGEDDPVTPEYRRIYVRSITEESHGNGIGVGLADVVRQAAVEGIDPTDMYVNALTGGEPSRVHLPLVAPSDELALELLVAATGVKDLSDLRVARIRNTMAVDEALVSAPVAEELANEPNVTVGDLRPLSFDGETLVSLDRERSRTAADD</sequence>
<dbReference type="RefSeq" id="WP_379703302.1">
    <property type="nucleotide sequence ID" value="NZ_JBHTAT010000001.1"/>
</dbReference>
<proteinExistence type="predicted"/>
<name>A0ABD5ZX52_9EURY</name>
<evidence type="ECO:0000313" key="2">
    <source>
        <dbReference type="Proteomes" id="UP001596434"/>
    </source>
</evidence>
<dbReference type="Gene3D" id="3.40.50.11440">
    <property type="match status" value="1"/>
</dbReference>
<organism evidence="1 2">
    <name type="scientific">Haloplanus litoreus</name>
    <dbReference type="NCBI Taxonomy" id="767515"/>
    <lineage>
        <taxon>Archaea</taxon>
        <taxon>Methanobacteriati</taxon>
        <taxon>Methanobacteriota</taxon>
        <taxon>Stenosarchaea group</taxon>
        <taxon>Halobacteria</taxon>
        <taxon>Halobacteriales</taxon>
        <taxon>Haloferacaceae</taxon>
        <taxon>Haloplanus</taxon>
    </lineage>
</organism>
<dbReference type="AlphaFoldDB" id="A0ABD5ZX52"/>
<comment type="caution">
    <text evidence="1">The sequence shown here is derived from an EMBL/GenBank/DDBJ whole genome shotgun (WGS) entry which is preliminary data.</text>
</comment>
<dbReference type="EMBL" id="JBHTAT010000001">
    <property type="protein sequence ID" value="MFC7255094.1"/>
    <property type="molecule type" value="Genomic_DNA"/>
</dbReference>
<protein>
    <submittedName>
        <fullName evidence="1">DUF362 domain-containing protein</fullName>
    </submittedName>
</protein>
<keyword evidence="2" id="KW-1185">Reference proteome</keyword>
<reference evidence="1 2" key="1">
    <citation type="journal article" date="2019" name="Int. J. Syst. Evol. Microbiol.">
        <title>The Global Catalogue of Microorganisms (GCM) 10K type strain sequencing project: providing services to taxonomists for standard genome sequencing and annotation.</title>
        <authorList>
            <consortium name="The Broad Institute Genomics Platform"/>
            <consortium name="The Broad Institute Genome Sequencing Center for Infectious Disease"/>
            <person name="Wu L."/>
            <person name="Ma J."/>
        </authorList>
    </citation>
    <scope>NUCLEOTIDE SEQUENCE [LARGE SCALE GENOMIC DNA]</scope>
    <source>
        <strain evidence="1 2">GX21</strain>
    </source>
</reference>
<accession>A0ABD5ZX52</accession>